<feature type="compositionally biased region" description="Polar residues" evidence="1">
    <location>
        <begin position="69"/>
        <end position="86"/>
    </location>
</feature>
<dbReference type="GeneID" id="87843091"/>
<evidence type="ECO:0000313" key="2">
    <source>
        <dbReference type="EMBL" id="KAK3291778.1"/>
    </source>
</evidence>
<organism evidence="2 3">
    <name type="scientific">Chaetomium fimeti</name>
    <dbReference type="NCBI Taxonomy" id="1854472"/>
    <lineage>
        <taxon>Eukaryota</taxon>
        <taxon>Fungi</taxon>
        <taxon>Dikarya</taxon>
        <taxon>Ascomycota</taxon>
        <taxon>Pezizomycotina</taxon>
        <taxon>Sordariomycetes</taxon>
        <taxon>Sordariomycetidae</taxon>
        <taxon>Sordariales</taxon>
        <taxon>Chaetomiaceae</taxon>
        <taxon>Chaetomium</taxon>
    </lineage>
</organism>
<comment type="caution">
    <text evidence="2">The sequence shown here is derived from an EMBL/GenBank/DDBJ whole genome shotgun (WGS) entry which is preliminary data.</text>
</comment>
<feature type="compositionally biased region" description="Basic and acidic residues" evidence="1">
    <location>
        <begin position="329"/>
        <end position="355"/>
    </location>
</feature>
<feature type="compositionally biased region" description="Polar residues" evidence="1">
    <location>
        <begin position="234"/>
        <end position="246"/>
    </location>
</feature>
<proteinExistence type="predicted"/>
<accession>A0AAE0H879</accession>
<dbReference type="EMBL" id="JAUEPN010000008">
    <property type="protein sequence ID" value="KAK3291778.1"/>
    <property type="molecule type" value="Genomic_DNA"/>
</dbReference>
<name>A0AAE0H879_9PEZI</name>
<feature type="compositionally biased region" description="Pro residues" evidence="1">
    <location>
        <begin position="311"/>
        <end position="328"/>
    </location>
</feature>
<dbReference type="RefSeq" id="XP_062655292.1">
    <property type="nucleotide sequence ID" value="XM_062806143.1"/>
</dbReference>
<feature type="region of interest" description="Disordered" evidence="1">
    <location>
        <begin position="65"/>
        <end position="86"/>
    </location>
</feature>
<gene>
    <name evidence="2" type="ORF">B0H64DRAFT_435544</name>
</gene>
<feature type="region of interest" description="Disordered" evidence="1">
    <location>
        <begin position="1"/>
        <end position="21"/>
    </location>
</feature>
<dbReference type="AlphaFoldDB" id="A0AAE0H879"/>
<reference evidence="2" key="2">
    <citation type="submission" date="2023-06" db="EMBL/GenBank/DDBJ databases">
        <authorList>
            <consortium name="Lawrence Berkeley National Laboratory"/>
            <person name="Haridas S."/>
            <person name="Hensen N."/>
            <person name="Bonometti L."/>
            <person name="Westerberg I."/>
            <person name="Brannstrom I.O."/>
            <person name="Guillou S."/>
            <person name="Cros-Aarteil S."/>
            <person name="Calhoun S."/>
            <person name="Kuo A."/>
            <person name="Mondo S."/>
            <person name="Pangilinan J."/>
            <person name="Riley R."/>
            <person name="Labutti K."/>
            <person name="Andreopoulos B."/>
            <person name="Lipzen A."/>
            <person name="Chen C."/>
            <person name="Yanf M."/>
            <person name="Daum C."/>
            <person name="Ng V."/>
            <person name="Clum A."/>
            <person name="Steindorff A."/>
            <person name="Ohm R."/>
            <person name="Martin F."/>
            <person name="Silar P."/>
            <person name="Natvig D."/>
            <person name="Lalanne C."/>
            <person name="Gautier V."/>
            <person name="Ament-Velasquez S.L."/>
            <person name="Kruys A."/>
            <person name="Hutchinson M.I."/>
            <person name="Powell A.J."/>
            <person name="Barry K."/>
            <person name="Miller A.N."/>
            <person name="Grigoriev I.V."/>
            <person name="Debuchy R."/>
            <person name="Gladieux P."/>
            <person name="Thoren M.H."/>
            <person name="Johannesson H."/>
        </authorList>
    </citation>
    <scope>NUCLEOTIDE SEQUENCE</scope>
    <source>
        <strain evidence="2">CBS 168.71</strain>
    </source>
</reference>
<protein>
    <submittedName>
        <fullName evidence="2">Uncharacterized protein</fullName>
    </submittedName>
</protein>
<reference evidence="2" key="1">
    <citation type="journal article" date="2023" name="Mol. Phylogenet. Evol.">
        <title>Genome-scale phylogeny and comparative genomics of the fungal order Sordariales.</title>
        <authorList>
            <person name="Hensen N."/>
            <person name="Bonometti L."/>
            <person name="Westerberg I."/>
            <person name="Brannstrom I.O."/>
            <person name="Guillou S."/>
            <person name="Cros-Aarteil S."/>
            <person name="Calhoun S."/>
            <person name="Haridas S."/>
            <person name="Kuo A."/>
            <person name="Mondo S."/>
            <person name="Pangilinan J."/>
            <person name="Riley R."/>
            <person name="LaButti K."/>
            <person name="Andreopoulos B."/>
            <person name="Lipzen A."/>
            <person name="Chen C."/>
            <person name="Yan M."/>
            <person name="Daum C."/>
            <person name="Ng V."/>
            <person name="Clum A."/>
            <person name="Steindorff A."/>
            <person name="Ohm R.A."/>
            <person name="Martin F."/>
            <person name="Silar P."/>
            <person name="Natvig D.O."/>
            <person name="Lalanne C."/>
            <person name="Gautier V."/>
            <person name="Ament-Velasquez S.L."/>
            <person name="Kruys A."/>
            <person name="Hutchinson M.I."/>
            <person name="Powell A.J."/>
            <person name="Barry K."/>
            <person name="Miller A.N."/>
            <person name="Grigoriev I.V."/>
            <person name="Debuchy R."/>
            <person name="Gladieux P."/>
            <person name="Hiltunen Thoren M."/>
            <person name="Johannesson H."/>
        </authorList>
    </citation>
    <scope>NUCLEOTIDE SEQUENCE</scope>
    <source>
        <strain evidence="2">CBS 168.71</strain>
    </source>
</reference>
<dbReference type="Proteomes" id="UP001278766">
    <property type="component" value="Unassembled WGS sequence"/>
</dbReference>
<sequence>METIHESKQKTAGTSGGLSEAALFSVRPNQWTTDIVVSAAMDGLTGRSSSLKTPLGKKTSFRVREWAKRSNSSRTAATPAMTPSETLKSHIKHLGGGRLEKVQVQGTANNTTLLAPPPMRTLRHRASSIESRSTQWLDFYTGSPDPNKPQSQPLPKQPACTDAPRQRPRAGSNSSLRPAPLRVPSSERQNNPSGPSRAAASTPPPAAPNQNPLERKNSKWKPLPNLPKQPAGTRPTNEPVTPPNKQQDSDPAYPAFLPVFRFDSPPPTPDSSTGIAAIAKTYADKEEQTPTPEKTTPPPAARPLMFNRPLQPQPQPKSDPGPAPAPIPEPKREAPIPEPKREAPIPEPKREERARHPTPKAYEAEVLLPPRHTRQERIWLHVNYRGEAPFLQAWGLDIGTVADRVEGMGPKSFWD</sequence>
<feature type="region of interest" description="Disordered" evidence="1">
    <location>
        <begin position="105"/>
        <end position="368"/>
    </location>
</feature>
<evidence type="ECO:0000256" key="1">
    <source>
        <dbReference type="SAM" id="MobiDB-lite"/>
    </source>
</evidence>
<feature type="compositionally biased region" description="Low complexity" evidence="1">
    <location>
        <begin position="192"/>
        <end position="201"/>
    </location>
</feature>
<keyword evidence="3" id="KW-1185">Reference proteome</keyword>
<evidence type="ECO:0000313" key="3">
    <source>
        <dbReference type="Proteomes" id="UP001278766"/>
    </source>
</evidence>